<evidence type="ECO:0000313" key="2">
    <source>
        <dbReference type="Proteomes" id="UP000027192"/>
    </source>
</evidence>
<reference evidence="1 2" key="1">
    <citation type="submission" date="2014-04" db="EMBL/GenBank/DDBJ databases">
        <title>Draft genome sequence of Photobacterium halotolerans S2753: a solonamide, ngercheumicin and holomycin producer.</title>
        <authorList>
            <person name="Machado H.R."/>
            <person name="Gram L."/>
        </authorList>
    </citation>
    <scope>NUCLEOTIDE SEQUENCE [LARGE SCALE GENOMIC DNA]</scope>
    <source>
        <strain evidence="1 2">S2753</strain>
    </source>
</reference>
<evidence type="ECO:0000313" key="1">
    <source>
        <dbReference type="EMBL" id="KDM89658.1"/>
    </source>
</evidence>
<protein>
    <submittedName>
        <fullName evidence="1">Uncharacterized protein</fullName>
    </submittedName>
</protein>
<dbReference type="EMBL" id="JMIB01000049">
    <property type="protein sequence ID" value="KDM89658.1"/>
    <property type="molecule type" value="Genomic_DNA"/>
</dbReference>
<dbReference type="AlphaFoldDB" id="A0A066RQM2"/>
<accession>A0A066RQM2</accession>
<keyword evidence="2" id="KW-1185">Reference proteome</keyword>
<comment type="caution">
    <text evidence="1">The sequence shown here is derived from an EMBL/GenBank/DDBJ whole genome shotgun (WGS) entry which is preliminary data.</text>
</comment>
<dbReference type="Proteomes" id="UP000027192">
    <property type="component" value="Unassembled WGS sequence"/>
</dbReference>
<dbReference type="STRING" id="1654360.EA58_21260"/>
<organism evidence="1 2">
    <name type="scientific">Photobacterium galatheae</name>
    <dbReference type="NCBI Taxonomy" id="1654360"/>
    <lineage>
        <taxon>Bacteria</taxon>
        <taxon>Pseudomonadati</taxon>
        <taxon>Pseudomonadota</taxon>
        <taxon>Gammaproteobacteria</taxon>
        <taxon>Vibrionales</taxon>
        <taxon>Vibrionaceae</taxon>
        <taxon>Photobacterium</taxon>
    </lineage>
</organism>
<name>A0A066RQM2_9GAMM</name>
<proteinExistence type="predicted"/>
<gene>
    <name evidence="1" type="ORF">EA58_21260</name>
</gene>
<sequence length="203" mass="23070">MILVILTMQISVAASNQTSKIEVLTEVAKSLGDIGDSIVKITDGIKHVVVTGEEGINYFFARKARKDLINLSAKSTQFSAYQNVAVTVTIDEYLRNPSYSGWVDVQERLLTVVKEGAKLLSEWNDERSDFIVEPSYASLIESLNSRISILEKLLFLEPPITESELNVLKNVNIEYKKLMREFRLAVNELNVYLKQYVKNYKKD</sequence>